<proteinExistence type="predicted"/>
<reference evidence="2" key="1">
    <citation type="submission" date="2016-11" db="UniProtKB">
        <authorList>
            <consortium name="WormBaseParasite"/>
        </authorList>
    </citation>
    <scope>IDENTIFICATION</scope>
</reference>
<sequence length="99" mass="11338">MEIGSVFHISGSIKLMRMKVTLIQRGLSFLPNFNEFAIDGPSPRAVSNIVVDELNLQWQQKVSSPFELNGTQQDDVIIVRLERNPVFLLLYMEINYQKA</sequence>
<evidence type="ECO:0000313" key="1">
    <source>
        <dbReference type="Proteomes" id="UP000095283"/>
    </source>
</evidence>
<dbReference type="WBParaSite" id="Hba_17670">
    <property type="protein sequence ID" value="Hba_17670"/>
    <property type="gene ID" value="Hba_17670"/>
</dbReference>
<name>A0A1I7XJJ7_HETBA</name>
<keyword evidence="1" id="KW-1185">Reference proteome</keyword>
<dbReference type="Proteomes" id="UP000095283">
    <property type="component" value="Unplaced"/>
</dbReference>
<dbReference type="AlphaFoldDB" id="A0A1I7XJJ7"/>
<protein>
    <submittedName>
        <fullName evidence="2">Galectin</fullName>
    </submittedName>
</protein>
<accession>A0A1I7XJJ7</accession>
<evidence type="ECO:0000313" key="2">
    <source>
        <dbReference type="WBParaSite" id="Hba_17670"/>
    </source>
</evidence>
<organism evidence="1 2">
    <name type="scientific">Heterorhabditis bacteriophora</name>
    <name type="common">Entomopathogenic nematode worm</name>
    <dbReference type="NCBI Taxonomy" id="37862"/>
    <lineage>
        <taxon>Eukaryota</taxon>
        <taxon>Metazoa</taxon>
        <taxon>Ecdysozoa</taxon>
        <taxon>Nematoda</taxon>
        <taxon>Chromadorea</taxon>
        <taxon>Rhabditida</taxon>
        <taxon>Rhabditina</taxon>
        <taxon>Rhabditomorpha</taxon>
        <taxon>Strongyloidea</taxon>
        <taxon>Heterorhabditidae</taxon>
        <taxon>Heterorhabditis</taxon>
    </lineage>
</organism>